<feature type="compositionally biased region" description="Polar residues" evidence="6">
    <location>
        <begin position="191"/>
        <end position="202"/>
    </location>
</feature>
<dbReference type="GO" id="GO:0008270">
    <property type="term" value="F:zinc ion binding"/>
    <property type="evidence" value="ECO:0007669"/>
    <property type="project" value="UniProtKB-KW"/>
</dbReference>
<dbReference type="CDD" id="cd08830">
    <property type="entry name" value="ArfGap_ArfGap1"/>
    <property type="match status" value="1"/>
</dbReference>
<sequence length="353" mass="38059">MASKAMWEVDPETRSKLAAIQKESKNNVCCDCNAPSPQWASPKFGVFICLSCAGVHRGLGVHISFVRSISMDAFKASEIERMRLGGNENWRQFFDEHDDTQMRGISWDDATIAERYSGEVGEEYKERLTGTARGNSRSQSPAQSAGGGGSGNGKVKVDDRYFARLGADNASRPDDVPPSQGGKYAGFGNMPASNKSSGNNALPNFDEVQQDPFAAISKGFGWFTSTVTKTAKTVNDGYIQPTATKFAEGDFAKQAQLTAAQIARQAQLAGKNAQDGFNRFVEGGNDPQHSAARREVPLDESKKDFWDSFSSLADEQAPRKNSSIGTSAIGMGKKGNAAAPAAAQQKNDGWDDW</sequence>
<dbReference type="FunFam" id="1.10.220.150:FF:000014">
    <property type="entry name" value="ADP-ribosylation factor GTPase-activating protein"/>
    <property type="match status" value="1"/>
</dbReference>
<keyword evidence="3 5" id="KW-0863">Zinc-finger</keyword>
<feature type="domain" description="Arf-GAP" evidence="7">
    <location>
        <begin position="14"/>
        <end position="137"/>
    </location>
</feature>
<evidence type="ECO:0000256" key="6">
    <source>
        <dbReference type="SAM" id="MobiDB-lite"/>
    </source>
</evidence>
<gene>
    <name evidence="8" type="ORF">LLEC1_04457</name>
</gene>
<evidence type="ECO:0000259" key="7">
    <source>
        <dbReference type="PROSITE" id="PS50115"/>
    </source>
</evidence>
<keyword evidence="2" id="KW-0479">Metal-binding</keyword>
<dbReference type="PRINTS" id="PR00405">
    <property type="entry name" value="REVINTRACTNG"/>
</dbReference>
<comment type="caution">
    <text evidence="8">The sequence shown here is derived from an EMBL/GenBank/DDBJ whole genome shotgun (WGS) entry which is preliminary data.</text>
</comment>
<evidence type="ECO:0000256" key="2">
    <source>
        <dbReference type="ARBA" id="ARBA00022723"/>
    </source>
</evidence>
<organism evidence="8 9">
    <name type="scientific">Cordyceps confragosa</name>
    <name type="common">Lecanicillium lecanii</name>
    <dbReference type="NCBI Taxonomy" id="2714763"/>
    <lineage>
        <taxon>Eukaryota</taxon>
        <taxon>Fungi</taxon>
        <taxon>Dikarya</taxon>
        <taxon>Ascomycota</taxon>
        <taxon>Pezizomycotina</taxon>
        <taxon>Sordariomycetes</taxon>
        <taxon>Hypocreomycetidae</taxon>
        <taxon>Hypocreales</taxon>
        <taxon>Cordycipitaceae</taxon>
        <taxon>Akanthomyces</taxon>
    </lineage>
</organism>
<dbReference type="SUPFAM" id="SSF57863">
    <property type="entry name" value="ArfGap/RecO-like zinc finger"/>
    <property type="match status" value="1"/>
</dbReference>
<dbReference type="Pfam" id="PF01412">
    <property type="entry name" value="ArfGap"/>
    <property type="match status" value="1"/>
</dbReference>
<dbReference type="AlphaFoldDB" id="A0A179IHZ6"/>
<dbReference type="InterPro" id="IPR037278">
    <property type="entry name" value="ARFGAP/RecO"/>
</dbReference>
<dbReference type="Proteomes" id="UP000243081">
    <property type="component" value="Unassembled WGS sequence"/>
</dbReference>
<evidence type="ECO:0000256" key="3">
    <source>
        <dbReference type="ARBA" id="ARBA00022771"/>
    </source>
</evidence>
<dbReference type="EMBL" id="LUKN01001363">
    <property type="protein sequence ID" value="OAR01124.1"/>
    <property type="molecule type" value="Genomic_DNA"/>
</dbReference>
<evidence type="ECO:0000313" key="8">
    <source>
        <dbReference type="EMBL" id="OAR01124.1"/>
    </source>
</evidence>
<evidence type="ECO:0000313" key="9">
    <source>
        <dbReference type="Proteomes" id="UP000243081"/>
    </source>
</evidence>
<dbReference type="Gene3D" id="1.10.220.150">
    <property type="entry name" value="Arf GTPase activating protein"/>
    <property type="match status" value="1"/>
</dbReference>
<evidence type="ECO:0000256" key="5">
    <source>
        <dbReference type="PROSITE-ProRule" id="PRU00288"/>
    </source>
</evidence>
<protein>
    <recommendedName>
        <fullName evidence="7">Arf-GAP domain-containing protein</fullName>
    </recommendedName>
</protein>
<dbReference type="OMA" id="MSKLWEV"/>
<feature type="region of interest" description="Disordered" evidence="6">
    <location>
        <begin position="123"/>
        <end position="205"/>
    </location>
</feature>
<dbReference type="GO" id="GO:0005096">
    <property type="term" value="F:GTPase activator activity"/>
    <property type="evidence" value="ECO:0007669"/>
    <property type="project" value="UniProtKB-KW"/>
</dbReference>
<dbReference type="PROSITE" id="PS50115">
    <property type="entry name" value="ARFGAP"/>
    <property type="match status" value="1"/>
</dbReference>
<dbReference type="PANTHER" id="PTHR46395">
    <property type="entry name" value="ADP-RIBOSYLATION FACTOR GTPASE-ACTIVATING PROTEIN 1"/>
    <property type="match status" value="1"/>
</dbReference>
<keyword evidence="9" id="KW-1185">Reference proteome</keyword>
<feature type="compositionally biased region" description="Polar residues" evidence="6">
    <location>
        <begin position="309"/>
        <end position="326"/>
    </location>
</feature>
<keyword evidence="1" id="KW-0343">GTPase activation</keyword>
<feature type="region of interest" description="Disordered" evidence="6">
    <location>
        <begin position="309"/>
        <end position="353"/>
    </location>
</feature>
<dbReference type="GO" id="GO:0000139">
    <property type="term" value="C:Golgi membrane"/>
    <property type="evidence" value="ECO:0007669"/>
    <property type="project" value="TreeGrafter"/>
</dbReference>
<dbReference type="SMART" id="SM00105">
    <property type="entry name" value="ArfGap"/>
    <property type="match status" value="1"/>
</dbReference>
<dbReference type="InterPro" id="IPR038508">
    <property type="entry name" value="ArfGAP_dom_sf"/>
</dbReference>
<reference evidence="8 9" key="1">
    <citation type="submission" date="2016-03" db="EMBL/GenBank/DDBJ databases">
        <title>Fine-scale spatial genetic structure of a fungal parasite of coffee scale insects.</title>
        <authorList>
            <person name="Jackson D."/>
            <person name="Zemenick K.A."/>
            <person name="Malloure B."/>
            <person name="Quandt C.A."/>
            <person name="James T.Y."/>
        </authorList>
    </citation>
    <scope>NUCLEOTIDE SEQUENCE [LARGE SCALE GENOMIC DNA]</scope>
    <source>
        <strain evidence="8 9">UM487</strain>
    </source>
</reference>
<evidence type="ECO:0000256" key="1">
    <source>
        <dbReference type="ARBA" id="ARBA00022468"/>
    </source>
</evidence>
<evidence type="ECO:0000256" key="4">
    <source>
        <dbReference type="ARBA" id="ARBA00022833"/>
    </source>
</evidence>
<keyword evidence="4" id="KW-0862">Zinc</keyword>
<accession>A0A179IHZ6</accession>
<dbReference type="GO" id="GO:0030100">
    <property type="term" value="P:regulation of endocytosis"/>
    <property type="evidence" value="ECO:0007669"/>
    <property type="project" value="TreeGrafter"/>
</dbReference>
<dbReference type="OrthoDB" id="983479at2759"/>
<dbReference type="InterPro" id="IPR001164">
    <property type="entry name" value="ArfGAP_dom"/>
</dbReference>
<proteinExistence type="predicted"/>
<dbReference type="PANTHER" id="PTHR46395:SF1">
    <property type="entry name" value="ADP-RIBOSYLATION FACTOR GTPASE-ACTIVATING PROTEIN 1"/>
    <property type="match status" value="1"/>
</dbReference>
<name>A0A179IHZ6_CORDF</name>
<dbReference type="GO" id="GO:0032012">
    <property type="term" value="P:regulation of ARF protein signal transduction"/>
    <property type="evidence" value="ECO:0007669"/>
    <property type="project" value="TreeGrafter"/>
</dbReference>